<evidence type="ECO:0000259" key="7">
    <source>
        <dbReference type="PROSITE" id="PS50106"/>
    </source>
</evidence>
<dbReference type="Pfam" id="PF11818">
    <property type="entry name" value="DUF3340"/>
    <property type="match status" value="1"/>
</dbReference>
<dbReference type="GO" id="GO:0007165">
    <property type="term" value="P:signal transduction"/>
    <property type="evidence" value="ECO:0007669"/>
    <property type="project" value="TreeGrafter"/>
</dbReference>
<keyword evidence="2 5" id="KW-0645">Protease</keyword>
<dbReference type="InterPro" id="IPR040573">
    <property type="entry name" value="TSP_N"/>
</dbReference>
<evidence type="ECO:0000313" key="8">
    <source>
        <dbReference type="EMBL" id="PPC77365.1"/>
    </source>
</evidence>
<dbReference type="EMBL" id="PRLP01000034">
    <property type="protein sequence ID" value="PPC77365.1"/>
    <property type="molecule type" value="Genomic_DNA"/>
</dbReference>
<dbReference type="CDD" id="cd07560">
    <property type="entry name" value="Peptidase_S41_CPP"/>
    <property type="match status" value="1"/>
</dbReference>
<keyword evidence="3 5" id="KW-0378">Hydrolase</keyword>
<name>A0A2S5KRS3_9PROT</name>
<organism evidence="8 9">
    <name type="scientific">Proteobacteria bacterium 228</name>
    <dbReference type="NCBI Taxonomy" id="2083153"/>
    <lineage>
        <taxon>Bacteria</taxon>
        <taxon>Pseudomonadati</taxon>
        <taxon>Pseudomonadota</taxon>
    </lineage>
</organism>
<comment type="similarity">
    <text evidence="1 5">Belongs to the peptidase S41A family.</text>
</comment>
<reference evidence="8 9" key="1">
    <citation type="submission" date="2018-02" db="EMBL/GenBank/DDBJ databases">
        <title>novel marine gammaproteobacteria from coastal saline agro ecosystem.</title>
        <authorList>
            <person name="Krishnan R."/>
            <person name="Ramesh Kumar N."/>
        </authorList>
    </citation>
    <scope>NUCLEOTIDE SEQUENCE [LARGE SCALE GENOMIC DNA]</scope>
    <source>
        <strain evidence="8 9">228</strain>
    </source>
</reference>
<dbReference type="AlphaFoldDB" id="A0A2S5KRS3"/>
<dbReference type="Pfam" id="PF17804">
    <property type="entry name" value="TSP_NTD"/>
    <property type="match status" value="1"/>
</dbReference>
<dbReference type="GO" id="GO:0008236">
    <property type="term" value="F:serine-type peptidase activity"/>
    <property type="evidence" value="ECO:0007669"/>
    <property type="project" value="UniProtKB-KW"/>
</dbReference>
<keyword evidence="6" id="KW-0812">Transmembrane</keyword>
<dbReference type="FunFam" id="3.90.226.10:FF:000090">
    <property type="entry name" value="Tail-specific protease"/>
    <property type="match status" value="1"/>
</dbReference>
<evidence type="ECO:0000313" key="9">
    <source>
        <dbReference type="Proteomes" id="UP000238196"/>
    </source>
</evidence>
<dbReference type="GO" id="GO:0006508">
    <property type="term" value="P:proteolysis"/>
    <property type="evidence" value="ECO:0007669"/>
    <property type="project" value="UniProtKB-KW"/>
</dbReference>
<dbReference type="GO" id="GO:0004175">
    <property type="term" value="F:endopeptidase activity"/>
    <property type="evidence" value="ECO:0007669"/>
    <property type="project" value="TreeGrafter"/>
</dbReference>
<gene>
    <name evidence="8" type="ORF">C4K68_10890</name>
</gene>
<dbReference type="Pfam" id="PF03572">
    <property type="entry name" value="Peptidase_S41"/>
    <property type="match status" value="1"/>
</dbReference>
<dbReference type="InterPro" id="IPR005151">
    <property type="entry name" value="Tail-specific_protease"/>
</dbReference>
<dbReference type="SUPFAM" id="SSF50156">
    <property type="entry name" value="PDZ domain-like"/>
    <property type="match status" value="1"/>
</dbReference>
<protein>
    <submittedName>
        <fullName evidence="8">Tail-specific protease</fullName>
    </submittedName>
</protein>
<accession>A0A2S5KRS3</accession>
<evidence type="ECO:0000256" key="4">
    <source>
        <dbReference type="ARBA" id="ARBA00022825"/>
    </source>
</evidence>
<dbReference type="GO" id="GO:0030288">
    <property type="term" value="C:outer membrane-bounded periplasmic space"/>
    <property type="evidence" value="ECO:0007669"/>
    <property type="project" value="TreeGrafter"/>
</dbReference>
<dbReference type="InterPro" id="IPR020992">
    <property type="entry name" value="Tail_Prtase_C"/>
</dbReference>
<evidence type="ECO:0000256" key="1">
    <source>
        <dbReference type="ARBA" id="ARBA00009179"/>
    </source>
</evidence>
<dbReference type="Proteomes" id="UP000238196">
    <property type="component" value="Unassembled WGS sequence"/>
</dbReference>
<evidence type="ECO:0000256" key="5">
    <source>
        <dbReference type="RuleBase" id="RU004404"/>
    </source>
</evidence>
<comment type="caution">
    <text evidence="8">The sequence shown here is derived from an EMBL/GenBank/DDBJ whole genome shotgun (WGS) entry which is preliminary data.</text>
</comment>
<evidence type="ECO:0000256" key="6">
    <source>
        <dbReference type="SAM" id="Phobius"/>
    </source>
</evidence>
<dbReference type="SUPFAM" id="SSF52096">
    <property type="entry name" value="ClpP/crotonase"/>
    <property type="match status" value="1"/>
</dbReference>
<dbReference type="InterPro" id="IPR004447">
    <property type="entry name" value="Peptidase_S41A"/>
</dbReference>
<dbReference type="InterPro" id="IPR029045">
    <property type="entry name" value="ClpP/crotonase-like_dom_sf"/>
</dbReference>
<dbReference type="CDD" id="cd06782">
    <property type="entry name" value="cpPDZ_CPP-like"/>
    <property type="match status" value="1"/>
</dbReference>
<dbReference type="PANTHER" id="PTHR32060:SF22">
    <property type="entry name" value="CARBOXYL-TERMINAL-PROCESSING PEPTIDASE 3, CHLOROPLASTIC"/>
    <property type="match status" value="1"/>
</dbReference>
<dbReference type="SMART" id="SM00245">
    <property type="entry name" value="TSPc"/>
    <property type="match status" value="1"/>
</dbReference>
<dbReference type="PROSITE" id="PS50106">
    <property type="entry name" value="PDZ"/>
    <property type="match status" value="1"/>
</dbReference>
<dbReference type="OrthoDB" id="5287407at2"/>
<dbReference type="Pfam" id="PF00595">
    <property type="entry name" value="PDZ"/>
    <property type="match status" value="1"/>
</dbReference>
<evidence type="ECO:0000256" key="2">
    <source>
        <dbReference type="ARBA" id="ARBA00022670"/>
    </source>
</evidence>
<keyword evidence="6" id="KW-1133">Transmembrane helix</keyword>
<proteinExistence type="inferred from homology"/>
<dbReference type="InterPro" id="IPR036034">
    <property type="entry name" value="PDZ_sf"/>
</dbReference>
<dbReference type="InterPro" id="IPR001478">
    <property type="entry name" value="PDZ"/>
</dbReference>
<evidence type="ECO:0000256" key="3">
    <source>
        <dbReference type="ARBA" id="ARBA00022801"/>
    </source>
</evidence>
<dbReference type="Gene3D" id="3.90.226.10">
    <property type="entry name" value="2-enoyl-CoA Hydratase, Chain A, domain 1"/>
    <property type="match status" value="1"/>
</dbReference>
<feature type="domain" description="PDZ" evidence="7">
    <location>
        <begin position="279"/>
        <end position="356"/>
    </location>
</feature>
<dbReference type="SMART" id="SM00228">
    <property type="entry name" value="PDZ"/>
    <property type="match status" value="1"/>
</dbReference>
<dbReference type="NCBIfam" id="TIGR00225">
    <property type="entry name" value="prc"/>
    <property type="match status" value="1"/>
</dbReference>
<sequence>MLLSLLVRNTNILRCGTIHYSGSLTSYILRQRKRFMLRLSALLVGFAIALSSAGVNASISHPELNYDPAKDALHPDPQHASLTKTIVNTLTNNHYQMLPVDDKLSEALLARYQNALDPSHSLFLQTDIDKMASFKDDLDNQLLDGKLEDAFNVFNLSQERRIDRLNYQLDLLAKGPDVYELSKQEYMETDRKNVPWPKDQNELNDLWRKQLKSSVLSLLLADKNTDEASKTLERRFTNQITRLRQTKNEDAFQIFMNAFAELHDPHTQYFSPQTSENFNINMSLSLEGIGAVLQSEDEQTKIVRLVPGGPAEKSGQLKPSDLVVGVAQGDDGEMTDVVGWRLDEVVDLIRGAKDTVVRLQIIPTGSTDKKTKEIRLVRSKVKLEDQAAQKKVLEIPQEGKKQPLKVGVITLPAFYLDFQAAQAGDPNYKSTSRDVEKLLNELKQESIDGLVLDLRNNGGGSLREANELIGLFIRQGPTVQIRDAQGRVNILGDSDPKVVYDGPMIVLVNRLSASASEIFAGAMQDYGRALIVGSQTFGKGTVQTLLPLPSGQLKLTQAKFYRISGESTQHKGVVPDISFPTIIDNEEIGESALDHALPWDKVRPLRYPSYGDYGFIVDELRQRHLARTANDPDFDYMVNLMKKQKEAKKQPTVPLFESALREERAKTEAWELDQENIRRQRKGEPTLPNYEALEKLNETTEKDDPMLTESGRIMGDLIHLSKDYLVSKTAN</sequence>
<keyword evidence="4 5" id="KW-0720">Serine protease</keyword>
<keyword evidence="6" id="KW-0472">Membrane</keyword>
<dbReference type="Gene3D" id="2.30.42.10">
    <property type="match status" value="1"/>
</dbReference>
<dbReference type="PANTHER" id="PTHR32060">
    <property type="entry name" value="TAIL-SPECIFIC PROTEASE"/>
    <property type="match status" value="1"/>
</dbReference>
<feature type="transmembrane region" description="Helical" evidence="6">
    <location>
        <begin position="35"/>
        <end position="55"/>
    </location>
</feature>